<name>A0A1M7RXP3_9FIRM</name>
<proteinExistence type="predicted"/>
<dbReference type="AlphaFoldDB" id="A0A1M7RXP3"/>
<sequence length="336" mass="37962">MGLIADFVKENQRNYVYGNGLLAKSLIEATIRVSQTIDGIIVTQITGKDKIYDDIEILGVGDFFKSSQIDARNTGIIVAVSNKNRCDVVKELESNDFHNFICIDQNSVAEYIRETDDVKDRRLLHGLDPVSRVFGLDRGTPIDRYYIENYLEEASHEVIDSGVKPSNIIEVGADSYSKKYFSSTRNEETHFDILDYAKGMDLTNTDTLPKEKYDVFICTQTFNFIYDVKKAIEGAYYLLKPGGYLLATVAGTISPISRFDMDRWGHYWGFTALSIKKLLEEKFESENIKVSSFGNALSATAFVQGVSVEDLDEKNMLDVQDKDYPIVIGITARKEF</sequence>
<dbReference type="CDD" id="cd02440">
    <property type="entry name" value="AdoMet_MTases"/>
    <property type="match status" value="1"/>
</dbReference>
<dbReference type="InterPro" id="IPR029063">
    <property type="entry name" value="SAM-dependent_MTases_sf"/>
</dbReference>
<evidence type="ECO:0000313" key="2">
    <source>
        <dbReference type="EMBL" id="SHN51063.1"/>
    </source>
</evidence>
<dbReference type="GO" id="GO:0032259">
    <property type="term" value="P:methylation"/>
    <property type="evidence" value="ECO:0007669"/>
    <property type="project" value="UniProtKB-KW"/>
</dbReference>
<protein>
    <submittedName>
        <fullName evidence="2">Methyltransferase domain-containing protein</fullName>
    </submittedName>
</protein>
<dbReference type="SUPFAM" id="SSF53335">
    <property type="entry name" value="S-adenosyl-L-methionine-dependent methyltransferases"/>
    <property type="match status" value="1"/>
</dbReference>
<accession>A0A1M7RXP3</accession>
<dbReference type="InterPro" id="IPR013216">
    <property type="entry name" value="Methyltransf_11"/>
</dbReference>
<dbReference type="Proteomes" id="UP000184097">
    <property type="component" value="Unassembled WGS sequence"/>
</dbReference>
<evidence type="ECO:0000313" key="3">
    <source>
        <dbReference type="Proteomes" id="UP000184097"/>
    </source>
</evidence>
<dbReference type="EMBL" id="FRDH01000003">
    <property type="protein sequence ID" value="SHN51063.1"/>
    <property type="molecule type" value="Genomic_DNA"/>
</dbReference>
<keyword evidence="2" id="KW-0808">Transferase</keyword>
<feature type="domain" description="Methyltransferase type 11" evidence="1">
    <location>
        <begin position="199"/>
        <end position="246"/>
    </location>
</feature>
<organism evidence="2 3">
    <name type="scientific">Butyrivibrio hungatei DSM 14810</name>
    <dbReference type="NCBI Taxonomy" id="1121132"/>
    <lineage>
        <taxon>Bacteria</taxon>
        <taxon>Bacillati</taxon>
        <taxon>Bacillota</taxon>
        <taxon>Clostridia</taxon>
        <taxon>Lachnospirales</taxon>
        <taxon>Lachnospiraceae</taxon>
        <taxon>Butyrivibrio</taxon>
    </lineage>
</organism>
<reference evidence="2 3" key="1">
    <citation type="submission" date="2016-12" db="EMBL/GenBank/DDBJ databases">
        <authorList>
            <person name="Song W.-J."/>
            <person name="Kurnit D.M."/>
        </authorList>
    </citation>
    <scope>NUCLEOTIDE SEQUENCE [LARGE SCALE GENOMIC DNA]</scope>
    <source>
        <strain evidence="2 3">DSM 14810</strain>
    </source>
</reference>
<dbReference type="Pfam" id="PF08241">
    <property type="entry name" value="Methyltransf_11"/>
    <property type="match status" value="1"/>
</dbReference>
<dbReference type="Gene3D" id="3.40.50.150">
    <property type="entry name" value="Vaccinia Virus protein VP39"/>
    <property type="match status" value="1"/>
</dbReference>
<gene>
    <name evidence="2" type="ORF">SAMN02745247_00636</name>
</gene>
<keyword evidence="2" id="KW-0489">Methyltransferase</keyword>
<evidence type="ECO:0000259" key="1">
    <source>
        <dbReference type="Pfam" id="PF08241"/>
    </source>
</evidence>
<dbReference type="GO" id="GO:0008757">
    <property type="term" value="F:S-adenosylmethionine-dependent methyltransferase activity"/>
    <property type="evidence" value="ECO:0007669"/>
    <property type="project" value="InterPro"/>
</dbReference>